<dbReference type="PANTHER" id="PTHR31756">
    <property type="entry name" value="PYRUVATE, PHOSPHATE DIKINASE REGULATORY PROTEIN 1, CHLOROPLASTIC"/>
    <property type="match status" value="1"/>
</dbReference>
<dbReference type="EMBL" id="AP019536">
    <property type="protein sequence ID" value="BBI99525.1"/>
    <property type="molecule type" value="Genomic_DNA"/>
</dbReference>
<dbReference type="GO" id="GO:0005524">
    <property type="term" value="F:ATP binding"/>
    <property type="evidence" value="ECO:0007669"/>
    <property type="project" value="InterPro"/>
</dbReference>
<name>A0AAN1T0C5_9PROT</name>
<evidence type="ECO:0000256" key="5">
    <source>
        <dbReference type="HAMAP-Rule" id="MF_01062"/>
    </source>
</evidence>
<evidence type="ECO:0000256" key="4">
    <source>
        <dbReference type="ARBA" id="ARBA00022777"/>
    </source>
</evidence>
<dbReference type="AlphaFoldDB" id="A0AAN1T0C5"/>
<dbReference type="HAMAP" id="MF_01062">
    <property type="entry name" value="PSRP"/>
    <property type="match status" value="1"/>
</dbReference>
<gene>
    <name evidence="6" type="ORF">FGKAn22_12180</name>
</gene>
<dbReference type="NCBIfam" id="NF003742">
    <property type="entry name" value="PRK05339.1"/>
    <property type="match status" value="1"/>
</dbReference>
<dbReference type="RefSeq" id="WP_212787095.1">
    <property type="nucleotide sequence ID" value="NZ_AP019536.1"/>
</dbReference>
<keyword evidence="1 5" id="KW-0723">Serine/threonine-protein kinase</keyword>
<comment type="similarity">
    <text evidence="5">Belongs to the pyruvate, phosphate/water dikinase regulatory protein family. PSRP subfamily.</text>
</comment>
<evidence type="ECO:0000256" key="1">
    <source>
        <dbReference type="ARBA" id="ARBA00022527"/>
    </source>
</evidence>
<dbReference type="EC" id="2.7.4.28" evidence="5"/>
<dbReference type="EC" id="2.7.11.33" evidence="5"/>
<comment type="function">
    <text evidence="5">Bifunctional serine/threonine kinase and phosphorylase involved in the regulation of the phosphoenolpyruvate synthase (PEPS) by catalyzing its phosphorylation/dephosphorylation.</text>
</comment>
<keyword evidence="7" id="KW-1185">Reference proteome</keyword>
<dbReference type="GO" id="GO:0016776">
    <property type="term" value="F:phosphotransferase activity, phosphate group as acceptor"/>
    <property type="evidence" value="ECO:0007669"/>
    <property type="project" value="UniProtKB-UniRule"/>
</dbReference>
<dbReference type="Pfam" id="PF03618">
    <property type="entry name" value="Kinase-PPPase"/>
    <property type="match status" value="1"/>
</dbReference>
<dbReference type="InterPro" id="IPR026530">
    <property type="entry name" value="PSRP"/>
</dbReference>
<accession>A0AAN1T0C5</accession>
<comment type="catalytic activity">
    <reaction evidence="5">
        <text>[pyruvate, water dikinase]-phosphate + phosphate + H(+) = [pyruvate, water dikinase] + diphosphate</text>
        <dbReference type="Rhea" id="RHEA:48580"/>
        <dbReference type="Rhea" id="RHEA-COMP:11425"/>
        <dbReference type="Rhea" id="RHEA-COMP:11426"/>
        <dbReference type="ChEBI" id="CHEBI:15378"/>
        <dbReference type="ChEBI" id="CHEBI:33019"/>
        <dbReference type="ChEBI" id="CHEBI:43176"/>
        <dbReference type="ChEBI" id="CHEBI:43474"/>
        <dbReference type="ChEBI" id="CHEBI:68546"/>
        <dbReference type="EC" id="2.7.4.28"/>
    </reaction>
</comment>
<keyword evidence="2 5" id="KW-0808">Transferase</keyword>
<dbReference type="GO" id="GO:0004674">
    <property type="term" value="F:protein serine/threonine kinase activity"/>
    <property type="evidence" value="ECO:0007669"/>
    <property type="project" value="UniProtKB-UniRule"/>
</dbReference>
<dbReference type="InterPro" id="IPR005177">
    <property type="entry name" value="Kinase-pyrophosphorylase"/>
</dbReference>
<evidence type="ECO:0000313" key="6">
    <source>
        <dbReference type="EMBL" id="BBI99525.1"/>
    </source>
</evidence>
<sequence>MTPVRSVFFVSDHTGLTTEMLGRSLLAQFEGVEFKRITLPYVDTPEKARAAVERIRAAIGTDGQRPLVFSTLILPEVRDIIARSGALFLDLFEMFIAPIQTELGVAPSHAIGRSHAPGSNYTARMDAVNYALDHDDGGITRELHRADIVLIGVSRCGKTPTSLYLALQFGIYAANYPLVPEDFGADELPAALKPLHNKLHGLTIRPERLQQIRTERAPNSSYASLENCRLEVKQAENLMRRFDIPFLDVTSMSVEEIATTLVQQKSLHR</sequence>
<evidence type="ECO:0000256" key="2">
    <source>
        <dbReference type="ARBA" id="ARBA00022679"/>
    </source>
</evidence>
<dbReference type="KEGG" id="fku:FGKAn22_12180"/>
<keyword evidence="4 5" id="KW-0418">Kinase</keyword>
<keyword evidence="3 5" id="KW-0547">Nucleotide-binding</keyword>
<protein>
    <recommendedName>
        <fullName evidence="5">Putative phosphoenolpyruvate synthase regulatory protein</fullName>
        <shortName evidence="5">PEP synthase regulatory protein</shortName>
        <shortName evidence="5">PSRP</shortName>
        <ecNumber evidence="5">2.7.11.33</ecNumber>
        <ecNumber evidence="5">2.7.4.28</ecNumber>
    </recommendedName>
    <alternativeName>
        <fullName evidence="5">Pyruvate, water dikinase regulatory protein</fullName>
    </alternativeName>
</protein>
<organism evidence="6 7">
    <name type="scientific">Ferrigenium kumadai</name>
    <dbReference type="NCBI Taxonomy" id="1682490"/>
    <lineage>
        <taxon>Bacteria</taxon>
        <taxon>Pseudomonadati</taxon>
        <taxon>Pseudomonadota</taxon>
        <taxon>Betaproteobacteria</taxon>
        <taxon>Nitrosomonadales</taxon>
        <taxon>Gallionellaceae</taxon>
        <taxon>Ferrigenium</taxon>
    </lineage>
</organism>
<reference evidence="6 7" key="1">
    <citation type="submission" date="2019-03" db="EMBL/GenBank/DDBJ databases">
        <title>Complete genome sequence of Ferrigenium kumadai strain An22, a microaerophilic iron-oxidizing bacterium isolated from a paddy field soil.</title>
        <authorList>
            <person name="Watanabe T."/>
            <person name="Asakawa S."/>
        </authorList>
    </citation>
    <scope>NUCLEOTIDE SEQUENCE [LARGE SCALE GENOMIC DNA]</scope>
    <source>
        <strain evidence="6 7">An22</strain>
    </source>
</reference>
<evidence type="ECO:0000313" key="7">
    <source>
        <dbReference type="Proteomes" id="UP001319121"/>
    </source>
</evidence>
<dbReference type="GO" id="GO:0043531">
    <property type="term" value="F:ADP binding"/>
    <property type="evidence" value="ECO:0007669"/>
    <property type="project" value="UniProtKB-UniRule"/>
</dbReference>
<evidence type="ECO:0000256" key="3">
    <source>
        <dbReference type="ARBA" id="ARBA00022741"/>
    </source>
</evidence>
<dbReference type="PANTHER" id="PTHR31756:SF3">
    <property type="entry name" value="PYRUVATE, PHOSPHATE DIKINASE REGULATORY PROTEIN 1, CHLOROPLASTIC"/>
    <property type="match status" value="1"/>
</dbReference>
<feature type="binding site" evidence="5">
    <location>
        <begin position="152"/>
        <end position="159"/>
    </location>
    <ligand>
        <name>ADP</name>
        <dbReference type="ChEBI" id="CHEBI:456216"/>
    </ligand>
</feature>
<comment type="catalytic activity">
    <reaction evidence="5">
        <text>[pyruvate, water dikinase] + ADP = [pyruvate, water dikinase]-phosphate + AMP + H(+)</text>
        <dbReference type="Rhea" id="RHEA:46020"/>
        <dbReference type="Rhea" id="RHEA-COMP:11425"/>
        <dbReference type="Rhea" id="RHEA-COMP:11426"/>
        <dbReference type="ChEBI" id="CHEBI:15378"/>
        <dbReference type="ChEBI" id="CHEBI:43176"/>
        <dbReference type="ChEBI" id="CHEBI:68546"/>
        <dbReference type="ChEBI" id="CHEBI:456215"/>
        <dbReference type="ChEBI" id="CHEBI:456216"/>
        <dbReference type="EC" id="2.7.11.33"/>
    </reaction>
</comment>
<dbReference type="Proteomes" id="UP001319121">
    <property type="component" value="Chromosome"/>
</dbReference>
<proteinExistence type="inferred from homology"/>